<keyword evidence="1" id="KW-0472">Membrane</keyword>
<evidence type="ECO:0000313" key="3">
    <source>
        <dbReference type="Proteomes" id="UP000240971"/>
    </source>
</evidence>
<accession>A0A2P8HLV1</accession>
<proteinExistence type="predicted"/>
<organism evidence="2 3">
    <name type="scientific">Chitinophaga niastensis</name>
    <dbReference type="NCBI Taxonomy" id="536980"/>
    <lineage>
        <taxon>Bacteria</taxon>
        <taxon>Pseudomonadati</taxon>
        <taxon>Bacteroidota</taxon>
        <taxon>Chitinophagia</taxon>
        <taxon>Chitinophagales</taxon>
        <taxon>Chitinophagaceae</taxon>
        <taxon>Chitinophaga</taxon>
    </lineage>
</organism>
<keyword evidence="1" id="KW-1133">Transmembrane helix</keyword>
<name>A0A2P8HLV1_CHINA</name>
<reference evidence="2 3" key="1">
    <citation type="submission" date="2018-03" db="EMBL/GenBank/DDBJ databases">
        <title>Genomic Encyclopedia of Archaeal and Bacterial Type Strains, Phase II (KMG-II): from individual species to whole genera.</title>
        <authorList>
            <person name="Goeker M."/>
        </authorList>
    </citation>
    <scope>NUCLEOTIDE SEQUENCE [LARGE SCALE GENOMIC DNA]</scope>
    <source>
        <strain evidence="2 3">DSM 24859</strain>
    </source>
</reference>
<evidence type="ECO:0000256" key="1">
    <source>
        <dbReference type="SAM" id="Phobius"/>
    </source>
</evidence>
<dbReference type="Proteomes" id="UP000240971">
    <property type="component" value="Unassembled WGS sequence"/>
</dbReference>
<feature type="transmembrane region" description="Helical" evidence="1">
    <location>
        <begin position="48"/>
        <end position="71"/>
    </location>
</feature>
<sequence>MTKQQISGAAFQGGSLFKENNGQVYLCDRGNLLLYIRYDLRWTNNVDLAGLLVEAAQYLMAPLFQAILFYLRRRRN</sequence>
<dbReference type="AlphaFoldDB" id="A0A2P8HLV1"/>
<keyword evidence="3" id="KW-1185">Reference proteome</keyword>
<evidence type="ECO:0000313" key="2">
    <source>
        <dbReference type="EMBL" id="PSL47190.1"/>
    </source>
</evidence>
<comment type="caution">
    <text evidence="2">The sequence shown here is derived from an EMBL/GenBank/DDBJ whole genome shotgun (WGS) entry which is preliminary data.</text>
</comment>
<keyword evidence="1" id="KW-0812">Transmembrane</keyword>
<protein>
    <submittedName>
        <fullName evidence="2">Uncharacterized protein</fullName>
    </submittedName>
</protein>
<gene>
    <name evidence="2" type="ORF">CLV51_10235</name>
</gene>
<dbReference type="EMBL" id="PYAW01000002">
    <property type="protein sequence ID" value="PSL47190.1"/>
    <property type="molecule type" value="Genomic_DNA"/>
</dbReference>